<gene>
    <name evidence="2" type="ORF">AVEN_256304_1</name>
</gene>
<dbReference type="SUPFAM" id="SSF53098">
    <property type="entry name" value="Ribonuclease H-like"/>
    <property type="match status" value="1"/>
</dbReference>
<dbReference type="PANTHER" id="PTHR42648">
    <property type="entry name" value="TRANSPOSASE, PUTATIVE-RELATED"/>
    <property type="match status" value="1"/>
</dbReference>
<protein>
    <recommendedName>
        <fullName evidence="1">Integrase catalytic domain-containing protein</fullName>
    </recommendedName>
</protein>
<dbReference type="GO" id="GO:0015074">
    <property type="term" value="P:DNA integration"/>
    <property type="evidence" value="ECO:0007669"/>
    <property type="project" value="InterPro"/>
</dbReference>
<accession>A0A4Y2L9J9</accession>
<dbReference type="GO" id="GO:0003676">
    <property type="term" value="F:nucleic acid binding"/>
    <property type="evidence" value="ECO:0007669"/>
    <property type="project" value="InterPro"/>
</dbReference>
<evidence type="ECO:0000313" key="2">
    <source>
        <dbReference type="EMBL" id="GBN10503.1"/>
    </source>
</evidence>
<dbReference type="InterPro" id="IPR001584">
    <property type="entry name" value="Integrase_cat-core"/>
</dbReference>
<dbReference type="PANTHER" id="PTHR42648:SF19">
    <property type="entry name" value="RNA-DIRECTED DNA POLYMERASE"/>
    <property type="match status" value="1"/>
</dbReference>
<dbReference type="InterPro" id="IPR012337">
    <property type="entry name" value="RNaseH-like_sf"/>
</dbReference>
<keyword evidence="3" id="KW-1185">Reference proteome</keyword>
<reference evidence="2 3" key="1">
    <citation type="journal article" date="2019" name="Sci. Rep.">
        <title>Orb-weaving spider Araneus ventricosus genome elucidates the spidroin gene catalogue.</title>
        <authorList>
            <person name="Kono N."/>
            <person name="Nakamura H."/>
            <person name="Ohtoshi R."/>
            <person name="Moran D.A.P."/>
            <person name="Shinohara A."/>
            <person name="Yoshida Y."/>
            <person name="Fujiwara M."/>
            <person name="Mori M."/>
            <person name="Tomita M."/>
            <person name="Arakawa K."/>
        </authorList>
    </citation>
    <scope>NUCLEOTIDE SEQUENCE [LARGE SCALE GENOMIC DNA]</scope>
</reference>
<dbReference type="Proteomes" id="UP000499080">
    <property type="component" value="Unassembled WGS sequence"/>
</dbReference>
<comment type="caution">
    <text evidence="2">The sequence shown here is derived from an EMBL/GenBank/DDBJ whole genome shotgun (WGS) entry which is preliminary data.</text>
</comment>
<dbReference type="EMBL" id="BGPR01005474">
    <property type="protein sequence ID" value="GBN10503.1"/>
    <property type="molecule type" value="Genomic_DNA"/>
</dbReference>
<evidence type="ECO:0000313" key="3">
    <source>
        <dbReference type="Proteomes" id="UP000499080"/>
    </source>
</evidence>
<proteinExistence type="predicted"/>
<sequence>MEEDSVDGSRFMLVLKDGYTKFCRVFFLKAKSEVPNCIEIVLNDAKTSGHTLNQMLCDPGTEFINHSVKKILNDRGIDLRVEMVETPGHNGAAERENRTIVEVARAMVHQKELPKKLWAEACNTAAYVLNHTGPTPVKDKTPYEL</sequence>
<dbReference type="OrthoDB" id="413361at2759"/>
<name>A0A4Y2L9J9_ARAVE</name>
<organism evidence="2 3">
    <name type="scientific">Araneus ventricosus</name>
    <name type="common">Orbweaver spider</name>
    <name type="synonym">Epeira ventricosa</name>
    <dbReference type="NCBI Taxonomy" id="182803"/>
    <lineage>
        <taxon>Eukaryota</taxon>
        <taxon>Metazoa</taxon>
        <taxon>Ecdysozoa</taxon>
        <taxon>Arthropoda</taxon>
        <taxon>Chelicerata</taxon>
        <taxon>Arachnida</taxon>
        <taxon>Araneae</taxon>
        <taxon>Araneomorphae</taxon>
        <taxon>Entelegynae</taxon>
        <taxon>Araneoidea</taxon>
        <taxon>Araneidae</taxon>
        <taxon>Araneus</taxon>
    </lineage>
</organism>
<dbReference type="AlphaFoldDB" id="A0A4Y2L9J9"/>
<dbReference type="Gene3D" id="3.30.420.10">
    <property type="entry name" value="Ribonuclease H-like superfamily/Ribonuclease H"/>
    <property type="match status" value="1"/>
</dbReference>
<dbReference type="InterPro" id="IPR039537">
    <property type="entry name" value="Retrotran_Ty1/copia-like"/>
</dbReference>
<feature type="domain" description="Integrase catalytic" evidence="1">
    <location>
        <begin position="1"/>
        <end position="145"/>
    </location>
</feature>
<evidence type="ECO:0000259" key="1">
    <source>
        <dbReference type="PROSITE" id="PS50994"/>
    </source>
</evidence>
<dbReference type="InterPro" id="IPR036397">
    <property type="entry name" value="RNaseH_sf"/>
</dbReference>
<dbReference type="PROSITE" id="PS50994">
    <property type="entry name" value="INTEGRASE"/>
    <property type="match status" value="1"/>
</dbReference>